<dbReference type="AlphaFoldDB" id="A0A4Y2GB91"/>
<gene>
    <name evidence="1" type="ORF">AVEN_34939_1</name>
</gene>
<keyword evidence="2" id="KW-1185">Reference proteome</keyword>
<proteinExistence type="predicted"/>
<comment type="caution">
    <text evidence="1">The sequence shown here is derived from an EMBL/GenBank/DDBJ whole genome shotgun (WGS) entry which is preliminary data.</text>
</comment>
<dbReference type="EMBL" id="BGPR01001279">
    <property type="protein sequence ID" value="GBM49975.1"/>
    <property type="molecule type" value="Genomic_DNA"/>
</dbReference>
<evidence type="ECO:0000313" key="1">
    <source>
        <dbReference type="EMBL" id="GBM49975.1"/>
    </source>
</evidence>
<organism evidence="1 2">
    <name type="scientific">Araneus ventricosus</name>
    <name type="common">Orbweaver spider</name>
    <name type="synonym">Epeira ventricosa</name>
    <dbReference type="NCBI Taxonomy" id="182803"/>
    <lineage>
        <taxon>Eukaryota</taxon>
        <taxon>Metazoa</taxon>
        <taxon>Ecdysozoa</taxon>
        <taxon>Arthropoda</taxon>
        <taxon>Chelicerata</taxon>
        <taxon>Arachnida</taxon>
        <taxon>Araneae</taxon>
        <taxon>Araneomorphae</taxon>
        <taxon>Entelegynae</taxon>
        <taxon>Araneoidea</taxon>
        <taxon>Araneidae</taxon>
        <taxon>Araneus</taxon>
    </lineage>
</organism>
<name>A0A4Y2GB91_ARAVE</name>
<accession>A0A4Y2GB91</accession>
<evidence type="ECO:0000313" key="2">
    <source>
        <dbReference type="Proteomes" id="UP000499080"/>
    </source>
</evidence>
<reference evidence="1 2" key="1">
    <citation type="journal article" date="2019" name="Sci. Rep.">
        <title>Orb-weaving spider Araneus ventricosus genome elucidates the spidroin gene catalogue.</title>
        <authorList>
            <person name="Kono N."/>
            <person name="Nakamura H."/>
            <person name="Ohtoshi R."/>
            <person name="Moran D.A.P."/>
            <person name="Shinohara A."/>
            <person name="Yoshida Y."/>
            <person name="Fujiwara M."/>
            <person name="Mori M."/>
            <person name="Tomita M."/>
            <person name="Arakawa K."/>
        </authorList>
    </citation>
    <scope>NUCLEOTIDE SEQUENCE [LARGE SCALE GENOMIC DNA]</scope>
</reference>
<sequence>MFVRNKTWFETVQDELPRDHSRGPGLSAKYQNAILLGRNASPDPKILTSLLSFLSPEKQKSISSSKRKPTFLSNAKGLVISQMAFHFTKLQKSPTSIHPGLLPLPQRLIWRPSLSKVHLLYSPKNTALYTPRHVGDSVNQHLL</sequence>
<dbReference type="Proteomes" id="UP000499080">
    <property type="component" value="Unassembled WGS sequence"/>
</dbReference>
<protein>
    <submittedName>
        <fullName evidence="1">Uncharacterized protein</fullName>
    </submittedName>
</protein>